<dbReference type="VEuPathDB" id="MicrosporidiaDB:NCER_101621"/>
<name>A0A0F9WJJ7_9MICR</name>
<dbReference type="InterPro" id="IPR013057">
    <property type="entry name" value="AA_transpt_TM"/>
</dbReference>
<evidence type="ECO:0000256" key="5">
    <source>
        <dbReference type="ARBA" id="ARBA00023136"/>
    </source>
</evidence>
<feature type="transmembrane region" description="Helical" evidence="6">
    <location>
        <begin position="37"/>
        <end position="62"/>
    </location>
</feature>
<evidence type="ECO:0000256" key="4">
    <source>
        <dbReference type="ARBA" id="ARBA00022989"/>
    </source>
</evidence>
<accession>A0A0F9WJJ7</accession>
<proteinExistence type="inferred from homology"/>
<dbReference type="EMBL" id="JPQZ01000001">
    <property type="protein sequence ID" value="KKO76705.1"/>
    <property type="molecule type" value="Genomic_DNA"/>
</dbReference>
<evidence type="ECO:0000256" key="1">
    <source>
        <dbReference type="ARBA" id="ARBA00004141"/>
    </source>
</evidence>
<keyword evidence="9" id="KW-1185">Reference proteome</keyword>
<dbReference type="Pfam" id="PF01490">
    <property type="entry name" value="Aa_trans"/>
    <property type="match status" value="1"/>
</dbReference>
<dbReference type="OrthoDB" id="438545at2759"/>
<feature type="transmembrane region" description="Helical" evidence="6">
    <location>
        <begin position="83"/>
        <end position="102"/>
    </location>
</feature>
<dbReference type="RefSeq" id="XP_024332447.1">
    <property type="nucleotide sequence ID" value="XM_024473594.1"/>
</dbReference>
<dbReference type="GeneID" id="36318488"/>
<dbReference type="VEuPathDB" id="MicrosporidiaDB:G9O61_00g002480"/>
<reference evidence="8 9" key="1">
    <citation type="journal article" date="2015" name="Environ. Microbiol.">
        <title>Genome analyses suggest the presence of polyploidy and recent human-driven expansions in eight global populations of the honeybee pathogen Nosema ceranae.</title>
        <authorList>
            <person name="Pelin A."/>
            <person name="Selman M."/>
            <person name="Aris-Brosou S."/>
            <person name="Farinelli L."/>
            <person name="Corradi N."/>
        </authorList>
    </citation>
    <scope>NUCLEOTIDE SEQUENCE [LARGE SCALE GENOMIC DNA]</scope>
    <source>
        <strain evidence="8 9">PA08 1199</strain>
    </source>
</reference>
<evidence type="ECO:0000256" key="6">
    <source>
        <dbReference type="SAM" id="Phobius"/>
    </source>
</evidence>
<keyword evidence="3 6" id="KW-0812">Transmembrane</keyword>
<feature type="domain" description="Amino acid transporter transmembrane" evidence="7">
    <location>
        <begin position="6"/>
        <end position="397"/>
    </location>
</feature>
<evidence type="ECO:0000313" key="9">
    <source>
        <dbReference type="Proteomes" id="UP000034350"/>
    </source>
</evidence>
<dbReference type="Proteomes" id="UP000034350">
    <property type="component" value="Unassembled WGS sequence"/>
</dbReference>
<evidence type="ECO:0000313" key="8">
    <source>
        <dbReference type="EMBL" id="KKO76705.1"/>
    </source>
</evidence>
<comment type="similarity">
    <text evidence="2">Belongs to the amino acid/polyamine transporter 2 family.</text>
</comment>
<dbReference type="GO" id="GO:0016020">
    <property type="term" value="C:membrane"/>
    <property type="evidence" value="ECO:0007669"/>
    <property type="project" value="UniProtKB-SubCell"/>
</dbReference>
<gene>
    <name evidence="8" type="ORF">AAJ76_1000150459</name>
</gene>
<feature type="transmembrane region" description="Helical" evidence="6">
    <location>
        <begin position="283"/>
        <end position="301"/>
    </location>
</feature>
<dbReference type="GO" id="GO:0015179">
    <property type="term" value="F:L-amino acid transmembrane transporter activity"/>
    <property type="evidence" value="ECO:0007669"/>
    <property type="project" value="TreeGrafter"/>
</dbReference>
<evidence type="ECO:0000256" key="3">
    <source>
        <dbReference type="ARBA" id="ARBA00022692"/>
    </source>
</evidence>
<protein>
    <submittedName>
        <fullName evidence="8">Amino acid permease</fullName>
    </submittedName>
</protein>
<evidence type="ECO:0000259" key="7">
    <source>
        <dbReference type="Pfam" id="PF01490"/>
    </source>
</evidence>
<dbReference type="VEuPathDB" id="MicrosporidiaDB:AAJ76_1000150459"/>
<comment type="subcellular location">
    <subcellularLocation>
        <location evidence="1">Membrane</location>
        <topology evidence="1">Multi-pass membrane protein</topology>
    </subcellularLocation>
</comment>
<feature type="transmembrane region" description="Helical" evidence="6">
    <location>
        <begin position="220"/>
        <end position="238"/>
    </location>
</feature>
<sequence>MKSENIDNLTAITLLLSTMMGTGITFMPYAFNSVGYITSWLILSWVSFCTFVSLLCISYVVKNTADANNTLTYTSIGKRVSKYVHYCVNISIFFNCFFSNISFYRFLTDIIVEAFPFFKWQYFRKLVAFMLFPLLLYFCLKKEIVNLKKQSWISTASVSFLALLIVFYSYAFGSQIYNSNPQPYNYDFKYGIPFFMPTMVCQPSMVKIVQQLRNKTWKNIIFLSAMTSLGGLFIYGIVGHCGYKVFGSKINSHIVKEFYTHNSLINVYMRNYTIDRFNLISKLAIYSMMFVLGSGFPLQMVPVTDMFMQFIFKDCKNTRNRTFVTVILCTVCLGFVLIENLRIKLIKRVNGALFSTSVSLIYPFLYYISMRKGKGITCIIPNMIYWVTCLIIIYILSTIVRDLWNNDPQLFN</sequence>
<feature type="transmembrane region" description="Helical" evidence="6">
    <location>
        <begin position="380"/>
        <end position="400"/>
    </location>
</feature>
<comment type="caution">
    <text evidence="8">The sequence shown here is derived from an EMBL/GenBank/DDBJ whole genome shotgun (WGS) entry which is preliminary data.</text>
</comment>
<feature type="transmembrane region" description="Helical" evidence="6">
    <location>
        <begin position="122"/>
        <end position="140"/>
    </location>
</feature>
<keyword evidence="5 6" id="KW-0472">Membrane</keyword>
<keyword evidence="4 6" id="KW-1133">Transmembrane helix</keyword>
<feature type="transmembrane region" description="Helical" evidence="6">
    <location>
        <begin position="12"/>
        <end position="31"/>
    </location>
</feature>
<dbReference type="AlphaFoldDB" id="A0A0F9WJJ7"/>
<dbReference type="PANTHER" id="PTHR22950">
    <property type="entry name" value="AMINO ACID TRANSPORTER"/>
    <property type="match status" value="1"/>
</dbReference>
<dbReference type="OMA" id="GITFMPY"/>
<evidence type="ECO:0000256" key="2">
    <source>
        <dbReference type="ARBA" id="ARBA00008066"/>
    </source>
</evidence>
<feature type="transmembrane region" description="Helical" evidence="6">
    <location>
        <begin position="349"/>
        <end position="368"/>
    </location>
</feature>
<feature type="transmembrane region" description="Helical" evidence="6">
    <location>
        <begin position="152"/>
        <end position="170"/>
    </location>
</feature>
<organism evidence="8 9">
    <name type="scientific">Vairimorpha ceranae</name>
    <dbReference type="NCBI Taxonomy" id="40302"/>
    <lineage>
        <taxon>Eukaryota</taxon>
        <taxon>Fungi</taxon>
        <taxon>Fungi incertae sedis</taxon>
        <taxon>Microsporidia</taxon>
        <taxon>Nosematidae</taxon>
        <taxon>Vairimorpha</taxon>
    </lineage>
</organism>
<feature type="transmembrane region" description="Helical" evidence="6">
    <location>
        <begin position="322"/>
        <end position="343"/>
    </location>
</feature>